<accession>A0A2R6NKH3</accession>
<gene>
    <name evidence="1" type="ORF">PHLCEN_2v11246</name>
</gene>
<dbReference type="OrthoDB" id="3243439at2759"/>
<keyword evidence="2" id="KW-1185">Reference proteome</keyword>
<dbReference type="Proteomes" id="UP000186601">
    <property type="component" value="Unassembled WGS sequence"/>
</dbReference>
<proteinExistence type="predicted"/>
<evidence type="ECO:0000313" key="1">
    <source>
        <dbReference type="EMBL" id="PSR72879.1"/>
    </source>
</evidence>
<comment type="caution">
    <text evidence="1">The sequence shown here is derived from an EMBL/GenBank/DDBJ whole genome shotgun (WGS) entry which is preliminary data.</text>
</comment>
<sequence length="62" mass="7458">MVQAREKIKYFSSRDRLEMCRIARLAPDDAVFQGHMPWTPHYHNLWREWLETKGPDIAIVFV</sequence>
<reference evidence="1 2" key="1">
    <citation type="submission" date="2018-02" db="EMBL/GenBank/DDBJ databases">
        <title>Genome sequence of the basidiomycete white-rot fungus Phlebia centrifuga.</title>
        <authorList>
            <person name="Granchi Z."/>
            <person name="Peng M."/>
            <person name="de Vries R.P."/>
            <person name="Hilden K."/>
            <person name="Makela M.R."/>
            <person name="Grigoriev I."/>
            <person name="Riley R."/>
        </authorList>
    </citation>
    <scope>NUCLEOTIDE SEQUENCE [LARGE SCALE GENOMIC DNA]</scope>
    <source>
        <strain evidence="1 2">FBCC195</strain>
    </source>
</reference>
<protein>
    <submittedName>
        <fullName evidence="1">Uncharacterized protein</fullName>
    </submittedName>
</protein>
<evidence type="ECO:0000313" key="2">
    <source>
        <dbReference type="Proteomes" id="UP000186601"/>
    </source>
</evidence>
<organism evidence="1 2">
    <name type="scientific">Hermanssonia centrifuga</name>
    <dbReference type="NCBI Taxonomy" id="98765"/>
    <lineage>
        <taxon>Eukaryota</taxon>
        <taxon>Fungi</taxon>
        <taxon>Dikarya</taxon>
        <taxon>Basidiomycota</taxon>
        <taxon>Agaricomycotina</taxon>
        <taxon>Agaricomycetes</taxon>
        <taxon>Polyporales</taxon>
        <taxon>Meruliaceae</taxon>
        <taxon>Hermanssonia</taxon>
    </lineage>
</organism>
<dbReference type="EMBL" id="MLYV02001126">
    <property type="protein sequence ID" value="PSR72879.1"/>
    <property type="molecule type" value="Genomic_DNA"/>
</dbReference>
<dbReference type="AlphaFoldDB" id="A0A2R6NKH3"/>
<name>A0A2R6NKH3_9APHY</name>